<protein>
    <submittedName>
        <fullName evidence="2">Uncharacterized protein</fullName>
    </submittedName>
</protein>
<evidence type="ECO:0000256" key="1">
    <source>
        <dbReference type="SAM" id="Phobius"/>
    </source>
</evidence>
<accession>A0A133UDK8</accession>
<gene>
    <name evidence="2" type="ORF">AKJ64_03505</name>
</gene>
<dbReference type="AlphaFoldDB" id="A0A133UDK8"/>
<keyword evidence="1" id="KW-0472">Membrane</keyword>
<organism evidence="2 3">
    <name type="scientific">candidate division MSBL1 archaeon SCGC-AAA259E17</name>
    <dbReference type="NCBI Taxonomy" id="1698263"/>
    <lineage>
        <taxon>Archaea</taxon>
        <taxon>Methanobacteriati</taxon>
        <taxon>Methanobacteriota</taxon>
        <taxon>candidate division MSBL1</taxon>
    </lineage>
</organism>
<feature type="transmembrane region" description="Helical" evidence="1">
    <location>
        <begin position="9"/>
        <end position="36"/>
    </location>
</feature>
<evidence type="ECO:0000313" key="3">
    <source>
        <dbReference type="Proteomes" id="UP000070373"/>
    </source>
</evidence>
<keyword evidence="3" id="KW-1185">Reference proteome</keyword>
<keyword evidence="1" id="KW-1133">Transmembrane helix</keyword>
<dbReference type="Proteomes" id="UP000070373">
    <property type="component" value="Unassembled WGS sequence"/>
</dbReference>
<feature type="transmembrane region" description="Helical" evidence="1">
    <location>
        <begin position="42"/>
        <end position="64"/>
    </location>
</feature>
<proteinExistence type="predicted"/>
<name>A0A133UDK8_9EURY</name>
<sequence length="79" mass="8860">MENLKKKILAILGAVILVWWLSPLPEISIILGILGWKVVPLSWPYNILGILGGVCIGLILGYYFKIGERIKEKLEQVQS</sequence>
<reference evidence="2 3" key="1">
    <citation type="journal article" date="2016" name="Sci. Rep.">
        <title>Metabolic traits of an uncultured archaeal lineage -MSBL1- from brine pools of the Red Sea.</title>
        <authorList>
            <person name="Mwirichia R."/>
            <person name="Alam I."/>
            <person name="Rashid M."/>
            <person name="Vinu M."/>
            <person name="Ba-Alawi W."/>
            <person name="Anthony Kamau A."/>
            <person name="Kamanda Ngugi D."/>
            <person name="Goker M."/>
            <person name="Klenk H.P."/>
            <person name="Bajic V."/>
            <person name="Stingl U."/>
        </authorList>
    </citation>
    <scope>NUCLEOTIDE SEQUENCE [LARGE SCALE GENOMIC DNA]</scope>
    <source>
        <strain evidence="2">SCGC-AAA259E17</strain>
    </source>
</reference>
<evidence type="ECO:0000313" key="2">
    <source>
        <dbReference type="EMBL" id="KXA92293.1"/>
    </source>
</evidence>
<comment type="caution">
    <text evidence="2">The sequence shown here is derived from an EMBL/GenBank/DDBJ whole genome shotgun (WGS) entry which is preliminary data.</text>
</comment>
<keyword evidence="1" id="KW-0812">Transmembrane</keyword>
<dbReference type="EMBL" id="LHXN01000062">
    <property type="protein sequence ID" value="KXA92293.1"/>
    <property type="molecule type" value="Genomic_DNA"/>
</dbReference>